<dbReference type="Gene3D" id="6.10.10.120">
    <property type="entry name" value="Antitoxin ParD1-like"/>
    <property type="match status" value="1"/>
</dbReference>
<dbReference type="SUPFAM" id="SSF47598">
    <property type="entry name" value="Ribbon-helix-helix"/>
    <property type="match status" value="1"/>
</dbReference>
<dbReference type="PANTHER" id="PTHR36582:SF2">
    <property type="entry name" value="ANTITOXIN PARD"/>
    <property type="match status" value="1"/>
</dbReference>
<reference evidence="3 4" key="1">
    <citation type="submission" date="2018-02" db="EMBL/GenBank/DDBJ databases">
        <title>Whole genome sequencing of endophytic bacterium.</title>
        <authorList>
            <person name="Eedara R."/>
            <person name="Podile A.R."/>
        </authorList>
    </citation>
    <scope>NUCLEOTIDE SEQUENCE [LARGE SCALE GENOMIC DNA]</scope>
    <source>
        <strain evidence="3 4">RP1T</strain>
    </source>
</reference>
<dbReference type="InterPro" id="IPR010985">
    <property type="entry name" value="Ribbon_hlx_hlx"/>
</dbReference>
<protein>
    <submittedName>
        <fullName evidence="3">Type II toxin-antitoxin system ParD family antitoxin</fullName>
    </submittedName>
</protein>
<proteinExistence type="inferred from homology"/>
<evidence type="ECO:0000256" key="2">
    <source>
        <dbReference type="ARBA" id="ARBA00022649"/>
    </source>
</evidence>
<comment type="caution">
    <text evidence="3">The sequence shown here is derived from an EMBL/GenBank/DDBJ whole genome shotgun (WGS) entry which is preliminary data.</text>
</comment>
<dbReference type="AlphaFoldDB" id="A0A2S9QFY0"/>
<evidence type="ECO:0000313" key="4">
    <source>
        <dbReference type="Proteomes" id="UP000237682"/>
    </source>
</evidence>
<comment type="similarity">
    <text evidence="1">Belongs to the ParD antitoxin family.</text>
</comment>
<dbReference type="OrthoDB" id="291307at2"/>
<dbReference type="PANTHER" id="PTHR36582">
    <property type="entry name" value="ANTITOXIN PARD"/>
    <property type="match status" value="1"/>
</dbReference>
<dbReference type="Pfam" id="PF03693">
    <property type="entry name" value="ParD_antitoxin"/>
    <property type="match status" value="1"/>
</dbReference>
<name>A0A2S9QFY0_9HYPH</name>
<accession>A0A2S9QFY0</accession>
<organism evidence="3 4">
    <name type="scientific">Labrys okinawensis</name>
    <dbReference type="NCBI Taxonomy" id="346911"/>
    <lineage>
        <taxon>Bacteria</taxon>
        <taxon>Pseudomonadati</taxon>
        <taxon>Pseudomonadota</taxon>
        <taxon>Alphaproteobacteria</taxon>
        <taxon>Hyphomicrobiales</taxon>
        <taxon>Xanthobacteraceae</taxon>
        <taxon>Labrys</taxon>
    </lineage>
</organism>
<keyword evidence="2" id="KW-1277">Toxin-antitoxin system</keyword>
<dbReference type="GO" id="GO:0006355">
    <property type="term" value="P:regulation of DNA-templated transcription"/>
    <property type="evidence" value="ECO:0007669"/>
    <property type="project" value="InterPro"/>
</dbReference>
<dbReference type="InterPro" id="IPR022789">
    <property type="entry name" value="ParD"/>
</dbReference>
<gene>
    <name evidence="3" type="ORF">C5L14_07360</name>
</gene>
<dbReference type="Proteomes" id="UP000237682">
    <property type="component" value="Unassembled WGS sequence"/>
</dbReference>
<keyword evidence="4" id="KW-1185">Reference proteome</keyword>
<evidence type="ECO:0000313" key="3">
    <source>
        <dbReference type="EMBL" id="PRH88276.1"/>
    </source>
</evidence>
<dbReference type="RefSeq" id="WP_105861407.1">
    <property type="nucleotide sequence ID" value="NZ_PUEJ01000003.1"/>
</dbReference>
<dbReference type="EMBL" id="PUEJ01000003">
    <property type="protein sequence ID" value="PRH88276.1"/>
    <property type="molecule type" value="Genomic_DNA"/>
</dbReference>
<evidence type="ECO:0000256" key="1">
    <source>
        <dbReference type="ARBA" id="ARBA00008580"/>
    </source>
</evidence>
<dbReference type="InterPro" id="IPR038296">
    <property type="entry name" value="ParD_sf"/>
</dbReference>
<sequence length="92" mass="10428">MASVEKVSVALTTKQISSLRNAVEAGEYASTSEIVREALRDWEFKREARLEEINRLRQAWEEGIASGPSRKTDLEKLREEGRRRLAAIKAAL</sequence>